<dbReference type="Proteomes" id="UP000298324">
    <property type="component" value="Unassembled WGS sequence"/>
</dbReference>
<dbReference type="AlphaFoldDB" id="A0A4Y7RBX8"/>
<feature type="active site" description="5-glutamyl coenzyme A thioester intermediate" evidence="4">
    <location>
        <position position="323"/>
    </location>
</feature>
<name>A0A4Y7RBX8_9FIRM</name>
<dbReference type="PANTHER" id="PTHR43293">
    <property type="entry name" value="ACETATE COA-TRANSFERASE YDIF"/>
    <property type="match status" value="1"/>
</dbReference>
<dbReference type="InterPro" id="IPR014388">
    <property type="entry name" value="3-oxoacid_CoA-transferase"/>
</dbReference>
<dbReference type="EMBL" id="QFGA01000002">
    <property type="protein sequence ID" value="TEB06220.1"/>
    <property type="molecule type" value="Genomic_DNA"/>
</dbReference>
<dbReference type="GO" id="GO:0008775">
    <property type="term" value="F:acetate CoA-transferase activity"/>
    <property type="evidence" value="ECO:0007669"/>
    <property type="project" value="UniProtKB-EC"/>
</dbReference>
<keyword evidence="6" id="KW-1185">Reference proteome</keyword>
<evidence type="ECO:0000313" key="5">
    <source>
        <dbReference type="EMBL" id="TEB06220.1"/>
    </source>
</evidence>
<reference evidence="5 6" key="1">
    <citation type="journal article" date="2018" name="Environ. Microbiol.">
        <title>Novel energy conservation strategies and behaviour of Pelotomaculum schinkii driving syntrophic propionate catabolism.</title>
        <authorList>
            <person name="Hidalgo-Ahumada C.A.P."/>
            <person name="Nobu M.K."/>
            <person name="Narihiro T."/>
            <person name="Tamaki H."/>
            <person name="Liu W.T."/>
            <person name="Kamagata Y."/>
            <person name="Stams A.J.M."/>
            <person name="Imachi H."/>
            <person name="Sousa D.Z."/>
        </authorList>
    </citation>
    <scope>NUCLEOTIDE SEQUENCE [LARGE SCALE GENOMIC DNA]</scope>
    <source>
        <strain evidence="5 6">HH</strain>
    </source>
</reference>
<accession>A0A4Y7RBX8</accession>
<dbReference type="Pfam" id="PF01144">
    <property type="entry name" value="CoA_trans"/>
    <property type="match status" value="1"/>
</dbReference>
<dbReference type="InterPro" id="IPR004165">
    <property type="entry name" value="CoA_trans_fam_I"/>
</dbReference>
<dbReference type="SUPFAM" id="SSF100950">
    <property type="entry name" value="NagB/RpiA/CoA transferase-like"/>
    <property type="match status" value="2"/>
</dbReference>
<dbReference type="GO" id="GO:0046952">
    <property type="term" value="P:ketone body catabolic process"/>
    <property type="evidence" value="ECO:0007669"/>
    <property type="project" value="InterPro"/>
</dbReference>
<sequence length="522" mass="56398">MAKFITVAQAAELFKDGDYVASSSFGLAGWAEEIALALEERFLKTGHPRDLTHIHAGGAGNFQGRGGGHWAHEGMTKRYIISHAGSEPQVMDHIASNTCLAYNFPLGVILQCYNDIARRGPGVFSQAGLRTFIDPRMDGGAFNQKTRDEWEKLIEVKELDGKEWLWYKPFPVNVAFLRATSSDEHGNITCEKEGPNLELMSIAQAAKACGGIVIVQVERIVKNGTMHPKHVKVPCTIVDYVVVAEKTQMQTMVTVYNPSFSGEVKVPMKSIPPMPMSSDKLICRRAAMEVRPGAISLGIGIPQGVASIIAEEKADSQVILMSESGSIGGIPGVGGDFGSHWNAEASTEQPTHFNYYDGGGLDIAVFGLAETDPEGNCNASVFNGKVFGVGGFINVATNAKKTIMAGAFTAGGLKVKAGDGKLTIEKEGQFKKFLNQVAQISFSGPYAREIGQEVMFITERAVFELTHDGFVLTEIAPGIDLQKDVLDQMEFKPIISPDLKLMDAGIFSEVFGEGKLKKIIEG</sequence>
<dbReference type="EC" id="2.8.3.8" evidence="5"/>
<protein>
    <submittedName>
        <fullName evidence="5">Acetate CoA-transferase YdiF</fullName>
        <ecNumber evidence="5">2.8.3.8</ecNumber>
    </submittedName>
</protein>
<keyword evidence="2 3" id="KW-0808">Transferase</keyword>
<dbReference type="RefSeq" id="WP_190258813.1">
    <property type="nucleotide sequence ID" value="NZ_QFGA01000002.1"/>
</dbReference>
<evidence type="ECO:0000256" key="1">
    <source>
        <dbReference type="ARBA" id="ARBA00007154"/>
    </source>
</evidence>
<comment type="similarity">
    <text evidence="1 3">Belongs to the 3-oxoacid CoA-transferase family.</text>
</comment>
<dbReference type="InterPro" id="IPR037171">
    <property type="entry name" value="NagB/RpiA_transferase-like"/>
</dbReference>
<dbReference type="Gene3D" id="3.40.1080.10">
    <property type="entry name" value="Glutaconate Coenzyme A-transferase"/>
    <property type="match status" value="2"/>
</dbReference>
<evidence type="ECO:0000256" key="3">
    <source>
        <dbReference type="PIRNR" id="PIRNR000858"/>
    </source>
</evidence>
<comment type="caution">
    <text evidence="5">The sequence shown here is derived from an EMBL/GenBank/DDBJ whole genome shotgun (WGS) entry which is preliminary data.</text>
</comment>
<gene>
    <name evidence="5" type="primary">ydiF_6</name>
    <name evidence="5" type="ORF">Psch_03264</name>
</gene>
<evidence type="ECO:0000313" key="6">
    <source>
        <dbReference type="Proteomes" id="UP000298324"/>
    </source>
</evidence>
<organism evidence="5 6">
    <name type="scientific">Pelotomaculum schinkii</name>
    <dbReference type="NCBI Taxonomy" id="78350"/>
    <lineage>
        <taxon>Bacteria</taxon>
        <taxon>Bacillati</taxon>
        <taxon>Bacillota</taxon>
        <taxon>Clostridia</taxon>
        <taxon>Eubacteriales</taxon>
        <taxon>Desulfotomaculaceae</taxon>
        <taxon>Pelotomaculum</taxon>
    </lineage>
</organism>
<dbReference type="SMART" id="SM00882">
    <property type="entry name" value="CoA_trans"/>
    <property type="match status" value="1"/>
</dbReference>
<evidence type="ECO:0000256" key="2">
    <source>
        <dbReference type="ARBA" id="ARBA00022679"/>
    </source>
</evidence>
<dbReference type="PANTHER" id="PTHR43293:SF1">
    <property type="entry name" value="ACETATE COA-TRANSFERASE YDIF"/>
    <property type="match status" value="1"/>
</dbReference>
<evidence type="ECO:0000256" key="4">
    <source>
        <dbReference type="PIRSR" id="PIRSR000858-1"/>
    </source>
</evidence>
<dbReference type="PIRSF" id="PIRSF000858">
    <property type="entry name" value="SCOT-t"/>
    <property type="match status" value="1"/>
</dbReference>
<proteinExistence type="inferred from homology"/>